<evidence type="ECO:0000313" key="2">
    <source>
        <dbReference type="Proteomes" id="UP000077926"/>
    </source>
</evidence>
<accession>A0A1B3XKJ9</accession>
<dbReference type="Proteomes" id="UP000077926">
    <property type="component" value="Chromosome"/>
</dbReference>
<evidence type="ECO:0000313" key="1">
    <source>
        <dbReference type="EMBL" id="AOH53744.1"/>
    </source>
</evidence>
<proteinExistence type="predicted"/>
<organism evidence="1 2">
    <name type="scientific">Peribacillus muralis</name>
    <dbReference type="NCBI Taxonomy" id="264697"/>
    <lineage>
        <taxon>Bacteria</taxon>
        <taxon>Bacillati</taxon>
        <taxon>Bacillota</taxon>
        <taxon>Bacilli</taxon>
        <taxon>Bacillales</taxon>
        <taxon>Bacillaceae</taxon>
        <taxon>Peribacillus</taxon>
    </lineage>
</organism>
<dbReference type="EMBL" id="CP017080">
    <property type="protein sequence ID" value="AOH53744.1"/>
    <property type="molecule type" value="Genomic_DNA"/>
</dbReference>
<reference evidence="1 2" key="1">
    <citation type="submission" date="2016-08" db="EMBL/GenBank/DDBJ databases">
        <title>Complete genome sequence of Bacillus muralis G25-68, a strain with toxicity to nematodes.</title>
        <authorList>
            <person name="Zheng Z."/>
        </authorList>
    </citation>
    <scope>NUCLEOTIDE SEQUENCE [LARGE SCALE GENOMIC DNA]</scope>
    <source>
        <strain evidence="1 2">G25-68</strain>
    </source>
</reference>
<sequence length="71" mass="7839">MFPILPRVRRAGDGVIPMNDAGFTYGACHFLIMLERDLAKVASGQDGKYMISCAACTRIFIFNDVPLICIN</sequence>
<keyword evidence="2" id="KW-1185">Reference proteome</keyword>
<gene>
    <name evidence="1" type="ORF">ABE28_005235</name>
</gene>
<protein>
    <submittedName>
        <fullName evidence="1">Uncharacterized protein</fullName>
    </submittedName>
</protein>
<dbReference type="KEGG" id="bmur:ABE28_005235"/>
<name>A0A1B3XKJ9_9BACI</name>
<dbReference type="AlphaFoldDB" id="A0A1B3XKJ9"/>